<feature type="compositionally biased region" description="Polar residues" evidence="1">
    <location>
        <begin position="64"/>
        <end position="79"/>
    </location>
</feature>
<gene>
    <name evidence="3" type="ORF">CC80DRAFT_447427</name>
</gene>
<name>A0A6A5TRS5_9PLEO</name>
<feature type="domain" description="C2H2-type" evidence="2">
    <location>
        <begin position="222"/>
        <end position="243"/>
    </location>
</feature>
<feature type="region of interest" description="Disordered" evidence="1">
    <location>
        <begin position="64"/>
        <end position="103"/>
    </location>
</feature>
<evidence type="ECO:0000313" key="3">
    <source>
        <dbReference type="EMBL" id="KAF1955643.1"/>
    </source>
</evidence>
<sequence length="461" mass="53267">MDHHFSLGANHSSSHFGEEEDMDISMDASAAFPYAQQYIPHDQQAAYVNHNSYTFLQGSEQYPSLNFDYPTQRSHNRQPSTSTQSSYSSAFRSSNGSTFSQWRPRNSIASTNTAWSQVEYSEEQQIALTASALESRSLVASPPPHAPFEESTAVPSAKRAAPRQQALKRDPFETCVSRRKRSRPAQKLSRYWCTSCEEGFGEKYDWKRHEETYQERTEMFECDLCENVYFLDKDFAQHHQKSHRCRVCGPKHHVDLARRKRMARTGWGCGFCNHFSSDWGERCNHIDGHFQKENKTMDDWHHSQVIFSLLQRPEILPHWNRLLEIKKRTRSAFRWKSHNSGRVEGFPESNPSPQLQDLLEYWTRDQDIAPIVNLGFKLGLKEKELPRLPEPEEGHEPMQQHQSPQALTHLPAASHRLADEIPPWSSFLDTIIEDSLQPTGAIDLEAFNSAFNNSQDFLFPH</sequence>
<dbReference type="EMBL" id="ML976994">
    <property type="protein sequence ID" value="KAF1955643.1"/>
    <property type="molecule type" value="Genomic_DNA"/>
</dbReference>
<dbReference type="AlphaFoldDB" id="A0A6A5TRS5"/>
<reference evidence="3" key="1">
    <citation type="journal article" date="2020" name="Stud. Mycol.">
        <title>101 Dothideomycetes genomes: a test case for predicting lifestyles and emergence of pathogens.</title>
        <authorList>
            <person name="Haridas S."/>
            <person name="Albert R."/>
            <person name="Binder M."/>
            <person name="Bloem J."/>
            <person name="Labutti K."/>
            <person name="Salamov A."/>
            <person name="Andreopoulos B."/>
            <person name="Baker S."/>
            <person name="Barry K."/>
            <person name="Bills G."/>
            <person name="Bluhm B."/>
            <person name="Cannon C."/>
            <person name="Castanera R."/>
            <person name="Culley D."/>
            <person name="Daum C."/>
            <person name="Ezra D."/>
            <person name="Gonzalez J."/>
            <person name="Henrissat B."/>
            <person name="Kuo A."/>
            <person name="Liang C."/>
            <person name="Lipzen A."/>
            <person name="Lutzoni F."/>
            <person name="Magnuson J."/>
            <person name="Mondo S."/>
            <person name="Nolan M."/>
            <person name="Ohm R."/>
            <person name="Pangilinan J."/>
            <person name="Park H.-J."/>
            <person name="Ramirez L."/>
            <person name="Alfaro M."/>
            <person name="Sun H."/>
            <person name="Tritt A."/>
            <person name="Yoshinaga Y."/>
            <person name="Zwiers L.-H."/>
            <person name="Turgeon B."/>
            <person name="Goodwin S."/>
            <person name="Spatafora J."/>
            <person name="Crous P."/>
            <person name="Grigoriev I."/>
        </authorList>
    </citation>
    <scope>NUCLEOTIDE SEQUENCE</scope>
    <source>
        <strain evidence="3">CBS 675.92</strain>
    </source>
</reference>
<accession>A0A6A5TRS5</accession>
<dbReference type="InterPro" id="IPR013087">
    <property type="entry name" value="Znf_C2H2_type"/>
</dbReference>
<protein>
    <recommendedName>
        <fullName evidence="2">C2H2-type domain-containing protein</fullName>
    </recommendedName>
</protein>
<dbReference type="OrthoDB" id="654211at2759"/>
<proteinExistence type="predicted"/>
<feature type="region of interest" description="Disordered" evidence="1">
    <location>
        <begin position="138"/>
        <end position="168"/>
    </location>
</feature>
<keyword evidence="4" id="KW-1185">Reference proteome</keyword>
<evidence type="ECO:0000256" key="1">
    <source>
        <dbReference type="SAM" id="MobiDB-lite"/>
    </source>
</evidence>
<feature type="compositionally biased region" description="Low complexity" evidence="1">
    <location>
        <begin position="80"/>
        <end position="97"/>
    </location>
</feature>
<evidence type="ECO:0000313" key="4">
    <source>
        <dbReference type="Proteomes" id="UP000800035"/>
    </source>
</evidence>
<dbReference type="Gene3D" id="3.30.160.60">
    <property type="entry name" value="Classic Zinc Finger"/>
    <property type="match status" value="1"/>
</dbReference>
<evidence type="ECO:0000259" key="2">
    <source>
        <dbReference type="PROSITE" id="PS00028"/>
    </source>
</evidence>
<organism evidence="3 4">
    <name type="scientific">Byssothecium circinans</name>
    <dbReference type="NCBI Taxonomy" id="147558"/>
    <lineage>
        <taxon>Eukaryota</taxon>
        <taxon>Fungi</taxon>
        <taxon>Dikarya</taxon>
        <taxon>Ascomycota</taxon>
        <taxon>Pezizomycotina</taxon>
        <taxon>Dothideomycetes</taxon>
        <taxon>Pleosporomycetidae</taxon>
        <taxon>Pleosporales</taxon>
        <taxon>Massarineae</taxon>
        <taxon>Massarinaceae</taxon>
        <taxon>Byssothecium</taxon>
    </lineage>
</organism>
<dbReference type="PROSITE" id="PS00028">
    <property type="entry name" value="ZINC_FINGER_C2H2_1"/>
    <property type="match status" value="1"/>
</dbReference>
<dbReference type="Proteomes" id="UP000800035">
    <property type="component" value="Unassembled WGS sequence"/>
</dbReference>